<name>A0A368VPB9_9ACTN</name>
<protein>
    <submittedName>
        <fullName evidence="1">Uncharacterized protein</fullName>
    </submittedName>
</protein>
<gene>
    <name evidence="1" type="ORF">DFQ14_10881</name>
</gene>
<dbReference type="Proteomes" id="UP000253495">
    <property type="component" value="Unassembled WGS sequence"/>
</dbReference>
<dbReference type="EMBL" id="QPJC01000008">
    <property type="protein sequence ID" value="RCW42825.1"/>
    <property type="molecule type" value="Genomic_DNA"/>
</dbReference>
<evidence type="ECO:0000313" key="1">
    <source>
        <dbReference type="EMBL" id="RCW42825.1"/>
    </source>
</evidence>
<reference evidence="1 2" key="1">
    <citation type="submission" date="2018-07" db="EMBL/GenBank/DDBJ databases">
        <title>Genomic Encyclopedia of Type Strains, Phase III (KMG-III): the genomes of soil and plant-associated and newly described type strains.</title>
        <authorList>
            <person name="Whitman W."/>
        </authorList>
    </citation>
    <scope>NUCLEOTIDE SEQUENCE [LARGE SCALE GENOMIC DNA]</scope>
    <source>
        <strain evidence="1 2">CECT 8575</strain>
    </source>
</reference>
<dbReference type="AlphaFoldDB" id="A0A368VPB9"/>
<dbReference type="RefSeq" id="WP_114453626.1">
    <property type="nucleotide sequence ID" value="NZ_QPJC01000008.1"/>
</dbReference>
<organism evidence="1 2">
    <name type="scientific">Halopolyspora algeriensis</name>
    <dbReference type="NCBI Taxonomy" id="1500506"/>
    <lineage>
        <taxon>Bacteria</taxon>
        <taxon>Bacillati</taxon>
        <taxon>Actinomycetota</taxon>
        <taxon>Actinomycetes</taxon>
        <taxon>Actinomycetes incertae sedis</taxon>
        <taxon>Halopolyspora</taxon>
    </lineage>
</organism>
<comment type="caution">
    <text evidence="1">The sequence shown here is derived from an EMBL/GenBank/DDBJ whole genome shotgun (WGS) entry which is preliminary data.</text>
</comment>
<accession>A0A368VPB9</accession>
<keyword evidence="2" id="KW-1185">Reference proteome</keyword>
<sequence length="120" mass="13003">MGQHTSGGIHHHGYVEDAPLNTALSAHDRLSRLDAAEVLHTPDEVAQWLASTLRAAMGKVEDEVAFDDEWDQWIKFAQAGETITTGLRDGPTISVVAVSEDECRCEAAPLVPVGGKKRSR</sequence>
<proteinExistence type="predicted"/>
<dbReference type="OrthoDB" id="5185756at2"/>
<evidence type="ECO:0000313" key="2">
    <source>
        <dbReference type="Proteomes" id="UP000253495"/>
    </source>
</evidence>